<dbReference type="Proteomes" id="UP001162992">
    <property type="component" value="Chromosome 7"/>
</dbReference>
<gene>
    <name evidence="1" type="ORF">O6H91_07G072900</name>
</gene>
<accession>A0ACC2D6L5</accession>
<proteinExistence type="predicted"/>
<organism evidence="1 2">
    <name type="scientific">Diphasiastrum complanatum</name>
    <name type="common">Issler's clubmoss</name>
    <name type="synonym">Lycopodium complanatum</name>
    <dbReference type="NCBI Taxonomy" id="34168"/>
    <lineage>
        <taxon>Eukaryota</taxon>
        <taxon>Viridiplantae</taxon>
        <taxon>Streptophyta</taxon>
        <taxon>Embryophyta</taxon>
        <taxon>Tracheophyta</taxon>
        <taxon>Lycopodiopsida</taxon>
        <taxon>Lycopodiales</taxon>
        <taxon>Lycopodiaceae</taxon>
        <taxon>Lycopodioideae</taxon>
        <taxon>Diphasiastrum</taxon>
    </lineage>
</organism>
<evidence type="ECO:0000313" key="1">
    <source>
        <dbReference type="EMBL" id="KAJ7549876.1"/>
    </source>
</evidence>
<dbReference type="EMBL" id="CM055098">
    <property type="protein sequence ID" value="KAJ7549876.1"/>
    <property type="molecule type" value="Genomic_DNA"/>
</dbReference>
<reference evidence="2" key="1">
    <citation type="journal article" date="2024" name="Proc. Natl. Acad. Sci. U.S.A.">
        <title>Extraordinary preservation of gene collinearity over three hundred million years revealed in homosporous lycophytes.</title>
        <authorList>
            <person name="Li C."/>
            <person name="Wickell D."/>
            <person name="Kuo L.Y."/>
            <person name="Chen X."/>
            <person name="Nie B."/>
            <person name="Liao X."/>
            <person name="Peng D."/>
            <person name="Ji J."/>
            <person name="Jenkins J."/>
            <person name="Williams M."/>
            <person name="Shu S."/>
            <person name="Plott C."/>
            <person name="Barry K."/>
            <person name="Rajasekar S."/>
            <person name="Grimwood J."/>
            <person name="Han X."/>
            <person name="Sun S."/>
            <person name="Hou Z."/>
            <person name="He W."/>
            <person name="Dai G."/>
            <person name="Sun C."/>
            <person name="Schmutz J."/>
            <person name="Leebens-Mack J.H."/>
            <person name="Li F.W."/>
            <person name="Wang L."/>
        </authorList>
    </citation>
    <scope>NUCLEOTIDE SEQUENCE [LARGE SCALE GENOMIC DNA]</scope>
    <source>
        <strain evidence="2">cv. PW_Plant_1</strain>
    </source>
</reference>
<keyword evidence="2" id="KW-1185">Reference proteome</keyword>
<sequence length="857" mass="95755">MFGWSGPSVLGFNLHLKRIDYLLEPCNTSSVAARSSFNKLDKRRYFSRVLAAPSRFGTVRSAYGPVHVGNSSISPVFLKLYSKTGCGLCNEAFCLPKPSFANANGEVSFSKNSNHLSNFNIHRGYVDKHEVGKAFKRHKEYAAQGRTFISKSKEPQDCQDKSQKRIKKELQCLETTSGRVPPSSTREIKVHQPCVLEAYLFQKQYRLSDYGVVQPLPDGLLPLPPEIFHQDSWISLMFWHAFPLYILWLTLQCPSNLMYYILHACPIRKADYEIYSKNYMNFLTGPNSMDGGSRSITKSESKHVSGTFSIFRDSPVRLSLYISDCYEIFATTASVQVSKLLPYLGVGLNRKSPQVRLRMAIWVWFARIGRNHGPSFISLVGAGYWLQGFRCFPWLAVNFYFKDRLQVDPGTLQFLQTTVSLPFLAKPIYGIISDAIYIRGAHRLPYLIIAGVLQAISWGSILAHPYARSSVGLFTAILTFSNVGAAIAEVANDALVAESGKKKGSIPGELQSFAWLSSAVGSLLGCMLASFVVNRLEFEVIFFIFLVLLIFQLLNCISMSEQSFGLDYKMVSKSDKGKPKSKRDEMHRGAASMNVKNQQNERLNFLKRKFLQATKLEISTDKNKICKPGPASIRRQISILFELVKKQEILHPLMWFMGSYAVIPTLGGSLFYYQSEFLKINSSFLGLAKMVGQAGLLAGSLAYNKLLKDIPLRKLVVSVQVLLSVCMLSDVILVKRVNLLLGIPDEYYVLGASAFVEAISQFKVLPFLVLLAKLCPAGSEGSLFAFFMSCLCLASILSGYFGVALASCLQISSDNFTHLPVGIFIQSMAALLPILWVRYLPDDTQKAIVKRKVEKVL</sequence>
<evidence type="ECO:0000313" key="2">
    <source>
        <dbReference type="Proteomes" id="UP001162992"/>
    </source>
</evidence>
<comment type="caution">
    <text evidence="1">The sequence shown here is derived from an EMBL/GenBank/DDBJ whole genome shotgun (WGS) entry which is preliminary data.</text>
</comment>
<protein>
    <submittedName>
        <fullName evidence="1">Uncharacterized protein</fullName>
    </submittedName>
</protein>
<name>A0ACC2D6L5_DIPCM</name>